<accession>A0A8S5UGN5</accession>
<sequence length="341" mass="39101">MRHNFKRSVFKDSKIYEITIRNVLFGYAKNQTDLSASLPNGPAAGVYDTNAIVYGLTVDSAKVRASEIFRGSSYLNVLCVGSDTNFDDLYQHLHSHRFNGHFIICPEVAHARDHVIAHLAVCISVATSDMGNRNGRYDREFHTLVPTEDVENDLLWAMFEQWKCYKTSQRPIYIEDETRRFDFYSDKSHNNYEAHIERQKKLAKDITPPRITGSKPSMCMVTPHDLDPVKTFEAYANRRCRFDTKNLHPVRVGLDFNVFNPDVISDIICDLSPRHVSLDDEPNKTRTVCVPDRLMWQIFTDVVNGAPYYAPAFRQGCDVESGDRIDEASIKTVYMEEISKV</sequence>
<protein>
    <submittedName>
        <fullName evidence="1">Uncharacterized protein</fullName>
    </submittedName>
</protein>
<name>A0A8S5UGN5_9CAUD</name>
<dbReference type="EMBL" id="BK016086">
    <property type="protein sequence ID" value="DAF93645.1"/>
    <property type="molecule type" value="Genomic_DNA"/>
</dbReference>
<evidence type="ECO:0000313" key="1">
    <source>
        <dbReference type="EMBL" id="DAF93645.1"/>
    </source>
</evidence>
<organism evidence="1">
    <name type="scientific">Myoviridae sp. ctshb19</name>
    <dbReference type="NCBI Taxonomy" id="2825194"/>
    <lineage>
        <taxon>Viruses</taxon>
        <taxon>Duplodnaviria</taxon>
        <taxon>Heunggongvirae</taxon>
        <taxon>Uroviricota</taxon>
        <taxon>Caudoviricetes</taxon>
    </lineage>
</organism>
<reference evidence="1" key="1">
    <citation type="journal article" date="2021" name="Proc. Natl. Acad. Sci. U.S.A.">
        <title>A Catalog of Tens of Thousands of Viruses from Human Metagenomes Reveals Hidden Associations with Chronic Diseases.</title>
        <authorList>
            <person name="Tisza M.J."/>
            <person name="Buck C.B."/>
        </authorList>
    </citation>
    <scope>NUCLEOTIDE SEQUENCE</scope>
    <source>
        <strain evidence="1">Ctshb19</strain>
    </source>
</reference>
<proteinExistence type="predicted"/>